<gene>
    <name evidence="3" type="ORF">BDP27DRAFT_1366802</name>
</gene>
<accession>A0A9P5PKE0</accession>
<feature type="transmembrane region" description="Helical" evidence="1">
    <location>
        <begin position="138"/>
        <end position="158"/>
    </location>
</feature>
<dbReference type="OrthoDB" id="3353364at2759"/>
<keyword evidence="4" id="KW-1185">Reference proteome</keyword>
<keyword evidence="1" id="KW-0472">Membrane</keyword>
<feature type="transmembrane region" description="Helical" evidence="1">
    <location>
        <begin position="187"/>
        <end position="208"/>
    </location>
</feature>
<organism evidence="3 4">
    <name type="scientific">Rhodocollybia butyracea</name>
    <dbReference type="NCBI Taxonomy" id="206335"/>
    <lineage>
        <taxon>Eukaryota</taxon>
        <taxon>Fungi</taxon>
        <taxon>Dikarya</taxon>
        <taxon>Basidiomycota</taxon>
        <taxon>Agaricomycotina</taxon>
        <taxon>Agaricomycetes</taxon>
        <taxon>Agaricomycetidae</taxon>
        <taxon>Agaricales</taxon>
        <taxon>Marasmiineae</taxon>
        <taxon>Omphalotaceae</taxon>
        <taxon>Rhodocollybia</taxon>
    </lineage>
</organism>
<dbReference type="InterPro" id="IPR045340">
    <property type="entry name" value="DUF6533"/>
</dbReference>
<feature type="transmembrane region" description="Helical" evidence="1">
    <location>
        <begin position="80"/>
        <end position="99"/>
    </location>
</feature>
<keyword evidence="1" id="KW-1133">Transmembrane helix</keyword>
<name>A0A9P5PKE0_9AGAR</name>
<protein>
    <recommendedName>
        <fullName evidence="2">DUF6533 domain-containing protein</fullName>
    </recommendedName>
</protein>
<dbReference type="AlphaFoldDB" id="A0A9P5PKE0"/>
<evidence type="ECO:0000256" key="1">
    <source>
        <dbReference type="SAM" id="Phobius"/>
    </source>
</evidence>
<dbReference type="Pfam" id="PF20151">
    <property type="entry name" value="DUF6533"/>
    <property type="match status" value="1"/>
</dbReference>
<proteinExistence type="predicted"/>
<dbReference type="EMBL" id="JADNRY010000111">
    <property type="protein sequence ID" value="KAF9064993.1"/>
    <property type="molecule type" value="Genomic_DNA"/>
</dbReference>
<keyword evidence="1" id="KW-0812">Transmembrane</keyword>
<evidence type="ECO:0000259" key="2">
    <source>
        <dbReference type="Pfam" id="PF20151"/>
    </source>
</evidence>
<feature type="transmembrane region" description="Helical" evidence="1">
    <location>
        <begin position="105"/>
        <end position="126"/>
    </location>
</feature>
<evidence type="ECO:0000313" key="4">
    <source>
        <dbReference type="Proteomes" id="UP000772434"/>
    </source>
</evidence>
<comment type="caution">
    <text evidence="3">The sequence shown here is derived from an EMBL/GenBank/DDBJ whole genome shotgun (WGS) entry which is preliminary data.</text>
</comment>
<feature type="transmembrane region" description="Helical" evidence="1">
    <location>
        <begin position="39"/>
        <end position="60"/>
    </location>
</feature>
<dbReference type="Proteomes" id="UP000772434">
    <property type="component" value="Unassembled WGS sequence"/>
</dbReference>
<feature type="transmembrane region" description="Helical" evidence="1">
    <location>
        <begin position="228"/>
        <end position="246"/>
    </location>
</feature>
<evidence type="ECO:0000313" key="3">
    <source>
        <dbReference type="EMBL" id="KAF9064993.1"/>
    </source>
</evidence>
<feature type="transmembrane region" description="Helical" evidence="1">
    <location>
        <begin position="252"/>
        <end position="273"/>
    </location>
</feature>
<feature type="domain" description="DUF6533" evidence="2">
    <location>
        <begin position="44"/>
        <end position="84"/>
    </location>
</feature>
<reference evidence="3" key="1">
    <citation type="submission" date="2020-11" db="EMBL/GenBank/DDBJ databases">
        <authorList>
            <consortium name="DOE Joint Genome Institute"/>
            <person name="Ahrendt S."/>
            <person name="Riley R."/>
            <person name="Andreopoulos W."/>
            <person name="Labutti K."/>
            <person name="Pangilinan J."/>
            <person name="Ruiz-Duenas F.J."/>
            <person name="Barrasa J.M."/>
            <person name="Sanchez-Garcia M."/>
            <person name="Camarero S."/>
            <person name="Miyauchi S."/>
            <person name="Serrano A."/>
            <person name="Linde D."/>
            <person name="Babiker R."/>
            <person name="Drula E."/>
            <person name="Ayuso-Fernandez I."/>
            <person name="Pacheco R."/>
            <person name="Padilla G."/>
            <person name="Ferreira P."/>
            <person name="Barriuso J."/>
            <person name="Kellner H."/>
            <person name="Castanera R."/>
            <person name="Alfaro M."/>
            <person name="Ramirez L."/>
            <person name="Pisabarro A.G."/>
            <person name="Kuo A."/>
            <person name="Tritt A."/>
            <person name="Lipzen A."/>
            <person name="He G."/>
            <person name="Yan M."/>
            <person name="Ng V."/>
            <person name="Cullen D."/>
            <person name="Martin F."/>
            <person name="Rosso M.-N."/>
            <person name="Henrissat B."/>
            <person name="Hibbett D."/>
            <person name="Martinez A.T."/>
            <person name="Grigoriev I.V."/>
        </authorList>
    </citation>
    <scope>NUCLEOTIDE SEQUENCE</scope>
    <source>
        <strain evidence="3">AH 40177</strain>
    </source>
</reference>
<sequence length="342" mass="38230">MFGIPPLYVAEAAGLYPGAPEATVELIATGLWFVHVLQVYTSCMVTLAVWDWLVCLPVEWERVWKREWSLVKFLYIWNRYYGLVCFSVNLWLFNGQISIEDCKSLHFVIVATCMWSTLGSEAILALRTYAFLGRKRSIATLLIIMLLIETGYLLYVAIGGVHQTPMLYGTIGPCTASDAPGRHVVTGFWLCPVVFDLICTGLTAIKAFRLHNLGMKSGIVKTFVTEGLFYFLAITVINVINAAFMFQSNANIQNINCYLALVIAQVLCCRLVLNLRAPDYAVTTSVNSGSHPIAHPPQFRRNNSMGTGRFSIPLNTFDQSTGEVYNEEYNGVKIHVEVDREG</sequence>